<dbReference type="EMBL" id="FTPD01000078">
    <property type="protein sequence ID" value="SIT59759.1"/>
    <property type="molecule type" value="Genomic_DNA"/>
</dbReference>
<dbReference type="InterPro" id="IPR013977">
    <property type="entry name" value="GcvT_C"/>
</dbReference>
<dbReference type="Gene3D" id="3.50.50.60">
    <property type="entry name" value="FAD/NAD(P)-binding domain"/>
    <property type="match status" value="1"/>
</dbReference>
<dbReference type="SUPFAM" id="SSF103025">
    <property type="entry name" value="Folate-binding domain"/>
    <property type="match status" value="1"/>
</dbReference>
<evidence type="ECO:0000259" key="5">
    <source>
        <dbReference type="Pfam" id="PF08669"/>
    </source>
</evidence>
<dbReference type="Gene3D" id="2.40.30.110">
    <property type="entry name" value="Aminomethyltransferase beta-barrel domains"/>
    <property type="match status" value="1"/>
</dbReference>
<dbReference type="Gene3D" id="3.30.9.10">
    <property type="entry name" value="D-Amino Acid Oxidase, subunit A, domain 2"/>
    <property type="match status" value="1"/>
</dbReference>
<dbReference type="InterPro" id="IPR029043">
    <property type="entry name" value="GcvT/YgfZ_C"/>
</dbReference>
<name>A0A1R3VIK5_9HYPH</name>
<dbReference type="InterPro" id="IPR028896">
    <property type="entry name" value="GcvT/YgfZ/DmdA"/>
</dbReference>
<comment type="similarity">
    <text evidence="1">Belongs to the GcvT family.</text>
</comment>
<keyword evidence="8" id="KW-1185">Reference proteome</keyword>
<dbReference type="Pfam" id="PF16350">
    <property type="entry name" value="FAO_M"/>
    <property type="match status" value="1"/>
</dbReference>
<organism evidence="7 8">
    <name type="scientific">Mesorhizobium prunaredense</name>
    <dbReference type="NCBI Taxonomy" id="1631249"/>
    <lineage>
        <taxon>Bacteria</taxon>
        <taxon>Pseudomonadati</taxon>
        <taxon>Pseudomonadota</taxon>
        <taxon>Alphaproteobacteria</taxon>
        <taxon>Hyphomicrobiales</taxon>
        <taxon>Phyllobacteriaceae</taxon>
        <taxon>Mesorhizobium</taxon>
    </lineage>
</organism>
<evidence type="ECO:0000313" key="8">
    <source>
        <dbReference type="Proteomes" id="UP000188388"/>
    </source>
</evidence>
<sequence length="860" mass="95243">MKSHAKAVVIGGGVVGCSVLYHLAKAGWTDIMLIERSELTSGSSWHAAGGFHTLNGDPNVAKLQAYTVQLYREIEELSGQSCSLHLTGGVMMADTPERMDFLRLAHAKGRYLGMDTELITPSEAKAMFPLMDETNFVGAMWDPVEGHLDPSGTTHAYAKAARKLGAEIVLRNRVVELTQEVDGTWNVVTEQGTVNAEHVVNCGGLWAREIGRMVGVELPLLAMEHMYLLTEPMPEVEEFNKSTGREMIGVMDFKGEIYTRQERNGILLGTYEKACKPWSPVNTPWDFGHELLQPDIDRIAPSLEIGFKHFPGIEKAGIKQIINGPFTFALDGNPLVGPVQGLTNFWCACAVMAGFSQGGGVGLALSNWMVHGDPGFDVWGMDVARFGEWATLRYTNAKVRENYSRRFSIRFPNEELPAARPAQTTPLYDTMLANNAVMGDSWGLETPLWFAPKGTEPKDIVSFHRSNDFGPIGEEVRATREKVGVTEIANFAKYEVSGPGSEDFLNRLMTNRMPKTGRIVLTPMLNEFGRLIGDFTIAKAGEERFMIWSSSAAQKYHMRWFEKHLPKDGPGASQVRIHRFDQTLVGLSIAGPKSRDLLQKLVDVDISTKAFRFMDFRKMAVGGAPCMVNRITYTGDLGYEIWMAPAYQRLVYKAIKDAGEEFGLVDFGMRALLSMRLEKNFPTWFRELRPIYGPFEGAMDRFVKLEKNDFIGREAAAREQAEGPKLRRVSFIVDAADADVMGDEPIWAKVGKDYGTVEKPHGYGAPRFDTDGKEVRGSRAAEGASAVRGIVDGDWRVVGWITSGGYAHYVQESMAQGYVPAALAGDESAGLFEIEILGSRRPARINVEPPFDPSGEKMRS</sequence>
<keyword evidence="2" id="KW-0560">Oxidoreductase</keyword>
<dbReference type="Proteomes" id="UP000188388">
    <property type="component" value="Unassembled WGS sequence"/>
</dbReference>
<dbReference type="InterPro" id="IPR036188">
    <property type="entry name" value="FAD/NAD-bd_sf"/>
</dbReference>
<evidence type="ECO:0000259" key="4">
    <source>
        <dbReference type="Pfam" id="PF01571"/>
    </source>
</evidence>
<dbReference type="InterPro" id="IPR006222">
    <property type="entry name" value="GCVT_N"/>
</dbReference>
<dbReference type="Pfam" id="PF01266">
    <property type="entry name" value="DAO"/>
    <property type="match status" value="1"/>
</dbReference>
<dbReference type="Pfam" id="PF01571">
    <property type="entry name" value="GCV_T"/>
    <property type="match status" value="1"/>
</dbReference>
<evidence type="ECO:0000313" key="7">
    <source>
        <dbReference type="EMBL" id="SIT59759.1"/>
    </source>
</evidence>
<dbReference type="InterPro" id="IPR032503">
    <property type="entry name" value="FAO_M"/>
</dbReference>
<dbReference type="AlphaFoldDB" id="A0A1R3VIK5"/>
<gene>
    <name evidence="7" type="ORF">BQ8794_80093</name>
</gene>
<dbReference type="InterPro" id="IPR027266">
    <property type="entry name" value="TrmE/GcvT-like"/>
</dbReference>
<protein>
    <submittedName>
        <fullName evidence="7">FAD dependent oxidoreductase</fullName>
    </submittedName>
</protein>
<dbReference type="GO" id="GO:0016491">
    <property type="term" value="F:oxidoreductase activity"/>
    <property type="evidence" value="ECO:0007669"/>
    <property type="project" value="UniProtKB-KW"/>
</dbReference>
<feature type="domain" description="FAD dependent oxidoreductase central" evidence="6">
    <location>
        <begin position="371"/>
        <end position="424"/>
    </location>
</feature>
<dbReference type="SUPFAM" id="SSF51905">
    <property type="entry name" value="FAD/NAD(P)-binding domain"/>
    <property type="match status" value="1"/>
</dbReference>
<feature type="domain" description="Aminomethyltransferase C-terminal" evidence="5">
    <location>
        <begin position="792"/>
        <end position="851"/>
    </location>
</feature>
<dbReference type="PANTHER" id="PTHR43757:SF2">
    <property type="entry name" value="AMINOMETHYLTRANSFERASE, MITOCHONDRIAL"/>
    <property type="match status" value="1"/>
</dbReference>
<dbReference type="PANTHER" id="PTHR43757">
    <property type="entry name" value="AMINOMETHYLTRANSFERASE"/>
    <property type="match status" value="1"/>
</dbReference>
<evidence type="ECO:0000256" key="2">
    <source>
        <dbReference type="ARBA" id="ARBA00023002"/>
    </source>
</evidence>
<dbReference type="RefSeq" id="WP_077383722.1">
    <property type="nucleotide sequence ID" value="NZ_FTPD01000078.1"/>
</dbReference>
<evidence type="ECO:0000259" key="6">
    <source>
        <dbReference type="Pfam" id="PF16350"/>
    </source>
</evidence>
<dbReference type="SUPFAM" id="SSF54373">
    <property type="entry name" value="FAD-linked reductases, C-terminal domain"/>
    <property type="match status" value="1"/>
</dbReference>
<dbReference type="Gene3D" id="3.30.70.1400">
    <property type="entry name" value="Aminomethyltransferase beta-barrel domains"/>
    <property type="match status" value="1"/>
</dbReference>
<reference evidence="8" key="1">
    <citation type="submission" date="2017-01" db="EMBL/GenBank/DDBJ databases">
        <authorList>
            <person name="Brunel B."/>
        </authorList>
    </citation>
    <scope>NUCLEOTIDE SEQUENCE [LARGE SCALE GENOMIC DNA]</scope>
</reference>
<dbReference type="Gene3D" id="3.30.1360.120">
    <property type="entry name" value="Probable tRNA modification gtpase trme, domain 1"/>
    <property type="match status" value="1"/>
</dbReference>
<evidence type="ECO:0000256" key="1">
    <source>
        <dbReference type="ARBA" id="ARBA00008609"/>
    </source>
</evidence>
<accession>A0A1R3VIK5</accession>
<dbReference type="Pfam" id="PF08669">
    <property type="entry name" value="GCV_T_C"/>
    <property type="match status" value="1"/>
</dbReference>
<feature type="domain" description="FAD dependent oxidoreductase" evidence="3">
    <location>
        <begin position="7"/>
        <end position="367"/>
    </location>
</feature>
<dbReference type="SUPFAM" id="SSF101790">
    <property type="entry name" value="Aminomethyltransferase beta-barrel domain"/>
    <property type="match status" value="1"/>
</dbReference>
<dbReference type="InterPro" id="IPR006076">
    <property type="entry name" value="FAD-dep_OxRdtase"/>
</dbReference>
<proteinExistence type="inferred from homology"/>
<dbReference type="STRING" id="1631249.BQ8794_80093"/>
<evidence type="ECO:0000259" key="3">
    <source>
        <dbReference type="Pfam" id="PF01266"/>
    </source>
</evidence>
<dbReference type="PROSITE" id="PS51257">
    <property type="entry name" value="PROKAR_LIPOPROTEIN"/>
    <property type="match status" value="1"/>
</dbReference>
<feature type="domain" description="GCVT N-terminal" evidence="4">
    <location>
        <begin position="427"/>
        <end position="707"/>
    </location>
</feature>